<evidence type="ECO:0000259" key="4">
    <source>
        <dbReference type="PROSITE" id="PS50042"/>
    </source>
</evidence>
<comment type="catalytic activity">
    <reaction evidence="3">
        <text>[thioredoxin]-dithiol + NADP(+) = [thioredoxin]-disulfide + NADPH + H(+)</text>
        <dbReference type="Rhea" id="RHEA:20345"/>
        <dbReference type="Rhea" id="RHEA-COMP:10698"/>
        <dbReference type="Rhea" id="RHEA-COMP:10700"/>
        <dbReference type="ChEBI" id="CHEBI:15378"/>
        <dbReference type="ChEBI" id="CHEBI:29950"/>
        <dbReference type="ChEBI" id="CHEBI:50058"/>
        <dbReference type="ChEBI" id="CHEBI:57783"/>
        <dbReference type="ChEBI" id="CHEBI:58349"/>
        <dbReference type="EC" id="1.8.1.9"/>
    </reaction>
</comment>
<comment type="caution">
    <text evidence="5">The sequence shown here is derived from an EMBL/GenBank/DDBJ whole genome shotgun (WGS) entry which is preliminary data.</text>
</comment>
<feature type="domain" description="Cyclic nucleotide-binding" evidence="4">
    <location>
        <begin position="1"/>
        <end position="112"/>
    </location>
</feature>
<dbReference type="InterPro" id="IPR023753">
    <property type="entry name" value="FAD/NAD-binding_dom"/>
</dbReference>
<dbReference type="InterPro" id="IPR018490">
    <property type="entry name" value="cNMP-bd_dom_sf"/>
</dbReference>
<dbReference type="PROSITE" id="PS50042">
    <property type="entry name" value="CNMP_BINDING_3"/>
    <property type="match status" value="1"/>
</dbReference>
<reference evidence="6" key="1">
    <citation type="journal article" date="2019" name="Int. J. Syst. Evol. Microbiol.">
        <title>The Global Catalogue of Microorganisms (GCM) 10K type strain sequencing project: providing services to taxonomists for standard genome sequencing and annotation.</title>
        <authorList>
            <consortium name="The Broad Institute Genomics Platform"/>
            <consortium name="The Broad Institute Genome Sequencing Center for Infectious Disease"/>
            <person name="Wu L."/>
            <person name="Ma J."/>
        </authorList>
    </citation>
    <scope>NUCLEOTIDE SEQUENCE [LARGE SCALE GENOMIC DNA]</scope>
    <source>
        <strain evidence="6">CCM 7526</strain>
    </source>
</reference>
<dbReference type="Pfam" id="PF00027">
    <property type="entry name" value="cNMP_binding"/>
    <property type="match status" value="1"/>
</dbReference>
<organism evidence="5 6">
    <name type="scientific">Actinoplanes sichuanensis</name>
    <dbReference type="NCBI Taxonomy" id="512349"/>
    <lineage>
        <taxon>Bacteria</taxon>
        <taxon>Bacillati</taxon>
        <taxon>Actinomycetota</taxon>
        <taxon>Actinomycetes</taxon>
        <taxon>Micromonosporales</taxon>
        <taxon>Micromonosporaceae</taxon>
        <taxon>Actinoplanes</taxon>
    </lineage>
</organism>
<gene>
    <name evidence="5" type="ORF">ACFQ5G_44360</name>
</gene>
<evidence type="ECO:0000256" key="2">
    <source>
        <dbReference type="ARBA" id="ARBA00023002"/>
    </source>
</evidence>
<keyword evidence="1" id="KW-0285">Flavoprotein</keyword>
<dbReference type="Gene3D" id="3.50.50.60">
    <property type="entry name" value="FAD/NAD(P)-binding domain"/>
    <property type="match status" value="2"/>
</dbReference>
<dbReference type="CDD" id="cd00038">
    <property type="entry name" value="CAP_ED"/>
    <property type="match status" value="1"/>
</dbReference>
<accession>A0ABW4AQY2</accession>
<evidence type="ECO:0000256" key="1">
    <source>
        <dbReference type="ARBA" id="ARBA00022630"/>
    </source>
</evidence>
<dbReference type="PANTHER" id="PTHR48105">
    <property type="entry name" value="THIOREDOXIN REDUCTASE 1-RELATED-RELATED"/>
    <property type="match status" value="1"/>
</dbReference>
<dbReference type="PRINTS" id="PR00469">
    <property type="entry name" value="PNDRDTASEII"/>
</dbReference>
<evidence type="ECO:0000313" key="6">
    <source>
        <dbReference type="Proteomes" id="UP001597183"/>
    </source>
</evidence>
<dbReference type="EMBL" id="JBHTMK010000055">
    <property type="protein sequence ID" value="MFD1372402.1"/>
    <property type="molecule type" value="Genomic_DNA"/>
</dbReference>
<sequence length="504" mass="53402">MNDEQFRRLAAYGQAEHAVPGRDLFTTGDRSYDLFLLETAAVEIVRDQRVIFRAGPGDFLGELGLLTGQHVYLTGRVISAGTVIRLGAANLRRALAEHADLADLLIEAFRQRREVIRTTAGTALRLVGRPDTALALRTYLAQLLLPHAWQETYPGLTPDDLPAAVIDRTVLRRATPGAVAEALGLTYRPDDREVDLVVVGAGPAGLAAAVYAASEGLSTVLLDRGGIGGQAAKTARIENHLGFSHGISGDELTRLAMLRALKFNVRIHSPCTATALDLTDPHRPTVQLDGGARIRCRAVIAATGANYRRLDIPGWAAFERAGCIRYAATEPDVRDYANQPVTVLGGANSAGQAALSLAAHNATVDLIVRGTRVGARMSTYLVDRIRAHPLIRLHLGSTVDALIGGDTLSGVVMSRAETLDSRALFCFIGATPETSWLTGVATDDNGFLRTPGPLPFQTSTPRVFAVGDLRAGSTKRVATAVGDGAGAVSSVHTALAARLPTPAT</sequence>
<evidence type="ECO:0000256" key="3">
    <source>
        <dbReference type="ARBA" id="ARBA00048132"/>
    </source>
</evidence>
<dbReference type="InterPro" id="IPR036188">
    <property type="entry name" value="FAD/NAD-bd_sf"/>
</dbReference>
<dbReference type="SUPFAM" id="SSF51905">
    <property type="entry name" value="FAD/NAD(P)-binding domain"/>
    <property type="match status" value="1"/>
</dbReference>
<dbReference type="InterPro" id="IPR050097">
    <property type="entry name" value="Ferredoxin-NADP_redctase_2"/>
</dbReference>
<name>A0ABW4AQY2_9ACTN</name>
<dbReference type="RefSeq" id="WP_317796167.1">
    <property type="nucleotide sequence ID" value="NZ_AP028461.1"/>
</dbReference>
<dbReference type="SUPFAM" id="SSF51206">
    <property type="entry name" value="cAMP-binding domain-like"/>
    <property type="match status" value="1"/>
</dbReference>
<evidence type="ECO:0000313" key="5">
    <source>
        <dbReference type="EMBL" id="MFD1372402.1"/>
    </source>
</evidence>
<dbReference type="InterPro" id="IPR014710">
    <property type="entry name" value="RmlC-like_jellyroll"/>
</dbReference>
<dbReference type="Gene3D" id="2.60.120.10">
    <property type="entry name" value="Jelly Rolls"/>
    <property type="match status" value="1"/>
</dbReference>
<keyword evidence="6" id="KW-1185">Reference proteome</keyword>
<dbReference type="InterPro" id="IPR000595">
    <property type="entry name" value="cNMP-bd_dom"/>
</dbReference>
<keyword evidence="2" id="KW-0560">Oxidoreductase</keyword>
<protein>
    <submittedName>
        <fullName evidence="5">FAD-dependent oxidoreductase</fullName>
    </submittedName>
</protein>
<dbReference type="PRINTS" id="PR00368">
    <property type="entry name" value="FADPNR"/>
</dbReference>
<dbReference type="Proteomes" id="UP001597183">
    <property type="component" value="Unassembled WGS sequence"/>
</dbReference>
<dbReference type="SMART" id="SM00100">
    <property type="entry name" value="cNMP"/>
    <property type="match status" value="1"/>
</dbReference>
<dbReference type="Pfam" id="PF07992">
    <property type="entry name" value="Pyr_redox_2"/>
    <property type="match status" value="1"/>
</dbReference>
<proteinExistence type="predicted"/>